<evidence type="ECO:0000259" key="1">
    <source>
        <dbReference type="Pfam" id="PF22194"/>
    </source>
</evidence>
<proteinExistence type="predicted"/>
<protein>
    <submittedName>
        <fullName evidence="2">Putative HTH transcriptional regulator</fullName>
    </submittedName>
</protein>
<evidence type="ECO:0000313" key="3">
    <source>
        <dbReference type="Proteomes" id="UP000009161"/>
    </source>
</evidence>
<dbReference type="InterPro" id="IPR054020">
    <property type="entry name" value="WHD_F93"/>
</dbReference>
<dbReference type="GeneID" id="8676780"/>
<accession>D1GFA1</accession>
<reference evidence="2 3" key="1">
    <citation type="journal article" date="2009" name="Environ. Microbiol.">
        <title>Four newly isolated fuselloviruses from extreme geothermal environments reveal unusual morphologies and a possible interviral recombination mechanism.</title>
        <authorList>
            <person name="Redder P."/>
            <person name="Peng X."/>
            <person name="Brugger K."/>
            <person name="Shah S.A."/>
            <person name="Roesch F."/>
            <person name="Greve B."/>
            <person name="She Q."/>
            <person name="Schleper C."/>
            <person name="Forterre P."/>
            <person name="Garrett R.A."/>
            <person name="Prangishvili D."/>
        </authorList>
    </citation>
    <scope>NUCLEOTIDE SEQUENCE [LARGE SCALE GENOMIC DNA]</scope>
</reference>
<organism evidence="2 3">
    <name type="scientific">Betafusellovirus yellowstonense</name>
    <dbReference type="NCBI Taxonomy" id="693629"/>
    <lineage>
        <taxon>Viruses</taxon>
        <taxon>Viruses incertae sedis</taxon>
        <taxon>Fuselloviridae</taxon>
        <taxon>Betafusellovirus</taxon>
    </lineage>
</organism>
<keyword evidence="3" id="KW-1185">Reference proteome</keyword>
<dbReference type="Gene3D" id="1.10.10.10">
    <property type="entry name" value="Winged helix-like DNA-binding domain superfamily/Winged helix DNA-binding domain"/>
    <property type="match status" value="1"/>
</dbReference>
<dbReference type="InterPro" id="IPR036390">
    <property type="entry name" value="WH_DNA-bd_sf"/>
</dbReference>
<dbReference type="OrthoDB" id="36215at10239"/>
<dbReference type="EMBL" id="FJ870917">
    <property type="protein sequence ID" value="ACZ35802.1"/>
    <property type="molecule type" value="Genomic_DNA"/>
</dbReference>
<sequence>MKSNFITNHALVIRAIFLHEGCTVNEALKYSTLAPNTFYKTKEELVNDGFIEEKEEQEGRIKKKRLYLTEKGQQIAQALLCLTDTLEKLGSVIES</sequence>
<dbReference type="RefSeq" id="YP_003331422.1">
    <property type="nucleotide sequence ID" value="NC_013585.1"/>
</dbReference>
<dbReference type="Pfam" id="PF22194">
    <property type="entry name" value="WHD_F93"/>
    <property type="match status" value="1"/>
</dbReference>
<feature type="domain" description="F93 winged-helix" evidence="1">
    <location>
        <begin position="12"/>
        <end position="72"/>
    </location>
</feature>
<evidence type="ECO:0000313" key="2">
    <source>
        <dbReference type="EMBL" id="ACZ35802.1"/>
    </source>
</evidence>
<name>D1GFA1_9VIRU</name>
<dbReference type="Proteomes" id="UP000009161">
    <property type="component" value="Segment"/>
</dbReference>
<dbReference type="SUPFAM" id="SSF46785">
    <property type="entry name" value="Winged helix' DNA-binding domain"/>
    <property type="match status" value="1"/>
</dbReference>
<dbReference type="KEGG" id="vg:8676780"/>
<dbReference type="InterPro" id="IPR036388">
    <property type="entry name" value="WH-like_DNA-bd_sf"/>
</dbReference>